<keyword evidence="1" id="KW-0812">Transmembrane</keyword>
<dbReference type="InterPro" id="IPR028087">
    <property type="entry name" value="Tad_N"/>
</dbReference>
<dbReference type="EMBL" id="QRBA01000004">
    <property type="protein sequence ID" value="RDS91392.1"/>
    <property type="molecule type" value="Genomic_DNA"/>
</dbReference>
<dbReference type="AlphaFoldDB" id="A0A7Z6MYK7"/>
<keyword evidence="1" id="KW-0472">Membrane</keyword>
<dbReference type="RefSeq" id="WP_115486338.1">
    <property type="nucleotide sequence ID" value="NZ_QRBA01000004.1"/>
</dbReference>
<evidence type="ECO:0000259" key="2">
    <source>
        <dbReference type="Pfam" id="PF13400"/>
    </source>
</evidence>
<feature type="transmembrane region" description="Helical" evidence="1">
    <location>
        <begin position="12"/>
        <end position="32"/>
    </location>
</feature>
<dbReference type="Proteomes" id="UP000255541">
    <property type="component" value="Unassembled WGS sequence"/>
</dbReference>
<evidence type="ECO:0000313" key="3">
    <source>
        <dbReference type="EMBL" id="RDS91392.1"/>
    </source>
</evidence>
<comment type="caution">
    <text evidence="3">The sequence shown here is derived from an EMBL/GenBank/DDBJ whole genome shotgun (WGS) entry which is preliminary data.</text>
</comment>
<keyword evidence="1" id="KW-1133">Transmembrane helix</keyword>
<name>A0A7Z6MYK7_PSEFL</name>
<evidence type="ECO:0000256" key="1">
    <source>
        <dbReference type="SAM" id="Phobius"/>
    </source>
</evidence>
<evidence type="ECO:0000313" key="4">
    <source>
        <dbReference type="Proteomes" id="UP000255541"/>
    </source>
</evidence>
<dbReference type="Pfam" id="PF13400">
    <property type="entry name" value="Tad"/>
    <property type="match status" value="1"/>
</dbReference>
<organism evidence="3 4">
    <name type="scientific">Pseudomonas fluorescens</name>
    <dbReference type="NCBI Taxonomy" id="294"/>
    <lineage>
        <taxon>Bacteria</taxon>
        <taxon>Pseudomonadati</taxon>
        <taxon>Pseudomonadota</taxon>
        <taxon>Gammaproteobacteria</taxon>
        <taxon>Pseudomonadales</taxon>
        <taxon>Pseudomonadaceae</taxon>
        <taxon>Pseudomonas</taxon>
    </lineage>
</organism>
<protein>
    <recommendedName>
        <fullName evidence="2">Putative Flp pilus-assembly TadG-like N-terminal domain-containing protein</fullName>
    </recommendedName>
</protein>
<feature type="domain" description="Putative Flp pilus-assembly TadG-like N-terminal" evidence="2">
    <location>
        <begin position="11"/>
        <end position="57"/>
    </location>
</feature>
<accession>A0A7Z6MYK7</accession>
<sequence length="670" mass="68776">MSPRLRCRQRGAIGLMAALTLGLALVFLLLVVDSGRLYLEKRKLQGIADMAALEAVQRNGDCLAASNNTASTFAGASAARNGYIIPPANALDVRCGSLTTAASNLRVFSADATQRDAIQVIASRPVLTSVAGGVWSLFNGGAYSLTTLLTARAVAAPKILPPQAQLTIKSTLVSVNSNDSAALNLLFGKLLGGNLSLDVASWQGLVDNNINLLGYLNQLAVNVGVQAGNYDELLAKNLKLGQLIDAAVTVLQAGAGTATVAASGLTQINALVGNLDVTLGNVLQLQTGAVAAGLNTTLNVFQLAEAFVQLANKKNGVVAEVPVTIPGLVNASVKLKVIEPPQLSAIGDPTYAKNKTDASTRIYVRTAQVSLGLTVALPLLNTPAVNLVLNGLVSPLSDVLNNLLSLNLAGTVSSLLCAVGGVPCQTTDLRLLSSATNPPVSSVDVILELGSAESYVTGFTCASDATKTLTTQTNASVVTIKIGQSPTLINSLGTSPPLATVPPLPVIDIGAVTCLKPLLGLGPTTCDYPNRKAFYGGGIGMLIDPDLGPITAAGSAYTYNQPPEIKQPPLYHGLSTASLVASLGQALQGRLKFQVYKPTGFNLLGGLLTTSATLLNDVNTTLGNVIGTVLSPIVDPLVNGLLSTLGINLNQVEVGANLSCKPHGQAALVI</sequence>
<gene>
    <name evidence="3" type="ORF">DL347_07985</name>
</gene>
<proteinExistence type="predicted"/>
<reference evidence="3 4" key="1">
    <citation type="submission" date="2018-07" db="EMBL/GenBank/DDBJ databases">
        <title>Draft Genome Sequence of Pseudomonas fluorescens AHK-1 associated with canker disease of kiwifruit.</title>
        <authorList>
            <person name="Wu Z."/>
        </authorList>
    </citation>
    <scope>NUCLEOTIDE SEQUENCE [LARGE SCALE GENOMIC DNA]</scope>
    <source>
        <strain evidence="3 4">AHK-1</strain>
    </source>
</reference>